<dbReference type="RefSeq" id="WP_196933838.1">
    <property type="nucleotide sequence ID" value="NZ_MU158697.1"/>
</dbReference>
<dbReference type="Pfam" id="PF00534">
    <property type="entry name" value="Glycos_transf_1"/>
    <property type="match status" value="1"/>
</dbReference>
<comment type="caution">
    <text evidence="4">The sequence shown here is derived from an EMBL/GenBank/DDBJ whole genome shotgun (WGS) entry which is preliminary data.</text>
</comment>
<sequence length="396" mass="45754">MLIHYKLTIKSFNPIRLSIEIYLYNCQSKLTGLRITYLLLFLLMSQIYFEAERLKYPNVGLYHFCLHLGAELNKIAQNDSSIDLKFYVPTGTSYFGQDANHVYVHDFHKFMHLFKNPPQIWHCTNQLSPYLPKSKEITKVLTIHDLNFLREGKSQSKINKYLKKIQDNIDASTHLVAISNFVKDEVKHYCQLNGKPIDVIYNGNNIDSETRPQKPYFENLDLEQPFLFSIGTFVRKKNFHVLPYLLVDNQLNLVISGLITDQSYLAEFNDIAEKLGVADRIFITGPIGEAEKYYLYSHCKIFCFPSLAEGFGLPVVEAMHFGSAILLSKETSLPEIGGDVASYFESFEPNYLIELGKGLAEMQLSASQVDQIKQRSKLFSWEHAAQSYWEIYKNYR</sequence>
<dbReference type="InterPro" id="IPR028098">
    <property type="entry name" value="Glyco_trans_4-like_N"/>
</dbReference>
<reference evidence="4" key="1">
    <citation type="submission" date="2018-02" db="EMBL/GenBank/DDBJ databases">
        <authorList>
            <person name="Vasarhelyi B.M."/>
            <person name="Deshmukh S."/>
            <person name="Balint B."/>
            <person name="Kukolya J."/>
        </authorList>
    </citation>
    <scope>NUCLEOTIDE SEQUENCE</scope>
    <source>
        <strain evidence="4">KB22</strain>
    </source>
</reference>
<feature type="domain" description="Glycosyl transferase family 1" evidence="2">
    <location>
        <begin position="218"/>
        <end position="336"/>
    </location>
</feature>
<dbReference type="Proteomes" id="UP000616201">
    <property type="component" value="Unassembled WGS sequence"/>
</dbReference>
<protein>
    <submittedName>
        <fullName evidence="4">Glycosyltransferase family 1 protein</fullName>
    </submittedName>
</protein>
<gene>
    <name evidence="4" type="ORF">C4F49_08285</name>
</gene>
<dbReference type="PANTHER" id="PTHR46401:SF2">
    <property type="entry name" value="GLYCOSYLTRANSFERASE WBBK-RELATED"/>
    <property type="match status" value="1"/>
</dbReference>
<dbReference type="InterPro" id="IPR001296">
    <property type="entry name" value="Glyco_trans_1"/>
</dbReference>
<evidence type="ECO:0000259" key="3">
    <source>
        <dbReference type="Pfam" id="PF13439"/>
    </source>
</evidence>
<evidence type="ECO:0000256" key="1">
    <source>
        <dbReference type="ARBA" id="ARBA00022679"/>
    </source>
</evidence>
<evidence type="ECO:0000313" key="5">
    <source>
        <dbReference type="Proteomes" id="UP000616201"/>
    </source>
</evidence>
<dbReference type="PANTHER" id="PTHR46401">
    <property type="entry name" value="GLYCOSYLTRANSFERASE WBBK-RELATED"/>
    <property type="match status" value="1"/>
</dbReference>
<dbReference type="GO" id="GO:0016757">
    <property type="term" value="F:glycosyltransferase activity"/>
    <property type="evidence" value="ECO:0007669"/>
    <property type="project" value="InterPro"/>
</dbReference>
<dbReference type="AlphaFoldDB" id="A0A928UYF3"/>
<accession>A0A928UYF3</accession>
<keyword evidence="5" id="KW-1185">Reference proteome</keyword>
<dbReference type="CDD" id="cd03809">
    <property type="entry name" value="GT4_MtfB-like"/>
    <property type="match status" value="1"/>
</dbReference>
<name>A0A928UYF3_9SPHI</name>
<evidence type="ECO:0000259" key="2">
    <source>
        <dbReference type="Pfam" id="PF00534"/>
    </source>
</evidence>
<dbReference type="Gene3D" id="3.40.50.2000">
    <property type="entry name" value="Glycogen Phosphorylase B"/>
    <property type="match status" value="2"/>
</dbReference>
<evidence type="ECO:0000313" key="4">
    <source>
        <dbReference type="EMBL" id="MBE8713675.1"/>
    </source>
</evidence>
<organism evidence="4 5">
    <name type="scientific">Sphingobacterium hungaricum</name>
    <dbReference type="NCBI Taxonomy" id="2082723"/>
    <lineage>
        <taxon>Bacteria</taxon>
        <taxon>Pseudomonadati</taxon>
        <taxon>Bacteroidota</taxon>
        <taxon>Sphingobacteriia</taxon>
        <taxon>Sphingobacteriales</taxon>
        <taxon>Sphingobacteriaceae</taxon>
        <taxon>Sphingobacterium</taxon>
    </lineage>
</organism>
<dbReference type="Pfam" id="PF13439">
    <property type="entry name" value="Glyco_transf_4"/>
    <property type="match status" value="1"/>
</dbReference>
<feature type="domain" description="Glycosyltransferase subfamily 4-like N-terminal" evidence="3">
    <location>
        <begin position="112"/>
        <end position="206"/>
    </location>
</feature>
<dbReference type="EMBL" id="PRDK01000005">
    <property type="protein sequence ID" value="MBE8713675.1"/>
    <property type="molecule type" value="Genomic_DNA"/>
</dbReference>
<keyword evidence="1" id="KW-0808">Transferase</keyword>
<dbReference type="SUPFAM" id="SSF53756">
    <property type="entry name" value="UDP-Glycosyltransferase/glycogen phosphorylase"/>
    <property type="match status" value="1"/>
</dbReference>
<proteinExistence type="predicted"/>